<sequence length="27" mass="3266">MEDVLFFSCYLLSAELVSWRTNKLRDE</sequence>
<name>A0A5J5DI39_9PERO</name>
<protein>
    <submittedName>
        <fullName evidence="1">Uncharacterized protein</fullName>
    </submittedName>
</protein>
<proteinExistence type="predicted"/>
<dbReference type="AlphaFoldDB" id="A0A5J5DI39"/>
<keyword evidence="2" id="KW-1185">Reference proteome</keyword>
<evidence type="ECO:0000313" key="2">
    <source>
        <dbReference type="Proteomes" id="UP000327493"/>
    </source>
</evidence>
<comment type="caution">
    <text evidence="1">The sequence shown here is derived from an EMBL/GenBank/DDBJ whole genome shotgun (WGS) entry which is preliminary data.</text>
</comment>
<evidence type="ECO:0000313" key="1">
    <source>
        <dbReference type="EMBL" id="KAA8593044.1"/>
    </source>
</evidence>
<reference evidence="1 2" key="1">
    <citation type="submission" date="2019-08" db="EMBL/GenBank/DDBJ databases">
        <title>A chromosome-level genome assembly, high-density linkage maps, and genome scans reveal the genomic architecture of hybrid incompatibilities underlying speciation via character displacement in darters (Percidae: Etheostominae).</title>
        <authorList>
            <person name="Moran R.L."/>
            <person name="Catchen J.M."/>
            <person name="Fuller R.C."/>
        </authorList>
    </citation>
    <scope>NUCLEOTIDE SEQUENCE [LARGE SCALE GENOMIC DNA]</scope>
    <source>
        <strain evidence="1">EspeVRDwgs_2016</strain>
        <tissue evidence="1">Muscle</tissue>
    </source>
</reference>
<gene>
    <name evidence="1" type="ORF">FQN60_018499</name>
</gene>
<organism evidence="1 2">
    <name type="scientific">Etheostoma spectabile</name>
    <name type="common">orangethroat darter</name>
    <dbReference type="NCBI Taxonomy" id="54343"/>
    <lineage>
        <taxon>Eukaryota</taxon>
        <taxon>Metazoa</taxon>
        <taxon>Chordata</taxon>
        <taxon>Craniata</taxon>
        <taxon>Vertebrata</taxon>
        <taxon>Euteleostomi</taxon>
        <taxon>Actinopterygii</taxon>
        <taxon>Neopterygii</taxon>
        <taxon>Teleostei</taxon>
        <taxon>Neoteleostei</taxon>
        <taxon>Acanthomorphata</taxon>
        <taxon>Eupercaria</taxon>
        <taxon>Perciformes</taxon>
        <taxon>Percoidei</taxon>
        <taxon>Percidae</taxon>
        <taxon>Etheostomatinae</taxon>
        <taxon>Etheostoma</taxon>
    </lineage>
</organism>
<dbReference type="EMBL" id="VOFY01000005">
    <property type="protein sequence ID" value="KAA8593044.1"/>
    <property type="molecule type" value="Genomic_DNA"/>
</dbReference>
<accession>A0A5J5DI39</accession>
<dbReference type="Proteomes" id="UP000327493">
    <property type="component" value="Chromosome 5"/>
</dbReference>